<protein>
    <submittedName>
        <fullName evidence="1">Uncharacterized protein</fullName>
    </submittedName>
</protein>
<organism evidence="1 2">
    <name type="scientific">Paenibacillus swuensis</name>
    <dbReference type="NCBI Taxonomy" id="1178515"/>
    <lineage>
        <taxon>Bacteria</taxon>
        <taxon>Bacillati</taxon>
        <taxon>Bacillota</taxon>
        <taxon>Bacilli</taxon>
        <taxon>Bacillales</taxon>
        <taxon>Paenibacillaceae</taxon>
        <taxon>Paenibacillus</taxon>
    </lineage>
</organism>
<dbReference type="KEGG" id="pswu:SY83_00910"/>
<dbReference type="PATRIC" id="fig|1178515.4.peg.154"/>
<proteinExistence type="predicted"/>
<keyword evidence="2" id="KW-1185">Reference proteome</keyword>
<evidence type="ECO:0000313" key="1">
    <source>
        <dbReference type="EMBL" id="ANE48623.1"/>
    </source>
</evidence>
<sequence length="108" mass="11916">MVKGKVLRKVVSGGKVLSKVASQRFSRLTIVWLQQNGNPFDTAGFRARLIRNGQVVAVTQFDRYGVARFSTIDALTRVSYTLQAVDSNGVVFRTRTVPARVEVFGIIG</sequence>
<name>A0A172TPE4_9BACL</name>
<accession>A0A172TPE4</accession>
<dbReference type="Proteomes" id="UP000076927">
    <property type="component" value="Chromosome"/>
</dbReference>
<reference evidence="1 2" key="1">
    <citation type="submission" date="2015-01" db="EMBL/GenBank/DDBJ databases">
        <title>Paenibacillus swuensis/DY6/whole genome sequencing.</title>
        <authorList>
            <person name="Kim M.K."/>
            <person name="Srinivasan S."/>
            <person name="Lee J.-J."/>
        </authorList>
    </citation>
    <scope>NUCLEOTIDE SEQUENCE [LARGE SCALE GENOMIC DNA]</scope>
    <source>
        <strain evidence="1 2">DY6</strain>
    </source>
</reference>
<dbReference type="AlphaFoldDB" id="A0A172TPE4"/>
<evidence type="ECO:0000313" key="2">
    <source>
        <dbReference type="Proteomes" id="UP000076927"/>
    </source>
</evidence>
<gene>
    <name evidence="1" type="ORF">SY83_00910</name>
</gene>
<dbReference type="EMBL" id="CP011388">
    <property type="protein sequence ID" value="ANE48623.1"/>
    <property type="molecule type" value="Genomic_DNA"/>
</dbReference>